<dbReference type="EMBL" id="JBHUFB010000009">
    <property type="protein sequence ID" value="MFD1812463.1"/>
    <property type="molecule type" value="Genomic_DNA"/>
</dbReference>
<keyword evidence="1" id="KW-0812">Transmembrane</keyword>
<keyword evidence="1" id="KW-1133">Transmembrane helix</keyword>
<feature type="transmembrane region" description="Helical" evidence="1">
    <location>
        <begin position="80"/>
        <end position="100"/>
    </location>
</feature>
<gene>
    <name evidence="3" type="ORF">ACFSJG_09585</name>
</gene>
<proteinExistence type="predicted"/>
<evidence type="ECO:0000259" key="2">
    <source>
        <dbReference type="Pfam" id="PF08044"/>
    </source>
</evidence>
<dbReference type="Pfam" id="PF08044">
    <property type="entry name" value="DUF1707"/>
    <property type="match status" value="1"/>
</dbReference>
<sequence length="278" mass="28666">MSPLRDSTRARDLDRTNARWLLDAAYAEGQLGAGEYHDRIAQAASAATLRDLRDLTSDLQLPASVVDTHPVGRRSTRGRAAAVAAIVGVGLVASAVAVAVGRGESDSATPDTPVVVVADPDPGSGSDASPPDLTKPVDAFTAAGIDIVVDRYRFQFGDTAATSLALYPDAVRVTRAVPGAPGRSDVYELTGSFVHTGTEASPPKATPVELDQIDSAALARLIAEAPARIGEPAGRVEHVYVTDSGRPTVTVYVQDGGRGLGYVVAGLDGSGAQTIRAN</sequence>
<keyword evidence="4" id="KW-1185">Reference proteome</keyword>
<evidence type="ECO:0000313" key="4">
    <source>
        <dbReference type="Proteomes" id="UP001597286"/>
    </source>
</evidence>
<dbReference type="InterPro" id="IPR012551">
    <property type="entry name" value="DUF1707_SHOCT-like"/>
</dbReference>
<feature type="domain" description="DUF1707" evidence="2">
    <location>
        <begin position="8"/>
        <end position="60"/>
    </location>
</feature>
<dbReference type="RefSeq" id="WP_378484966.1">
    <property type="nucleotide sequence ID" value="NZ_JBHUFB010000009.1"/>
</dbReference>
<evidence type="ECO:0000256" key="1">
    <source>
        <dbReference type="SAM" id="Phobius"/>
    </source>
</evidence>
<reference evidence="4" key="1">
    <citation type="journal article" date="2019" name="Int. J. Syst. Evol. Microbiol.">
        <title>The Global Catalogue of Microorganisms (GCM) 10K type strain sequencing project: providing services to taxonomists for standard genome sequencing and annotation.</title>
        <authorList>
            <consortium name="The Broad Institute Genomics Platform"/>
            <consortium name="The Broad Institute Genome Sequencing Center for Infectious Disease"/>
            <person name="Wu L."/>
            <person name="Ma J."/>
        </authorList>
    </citation>
    <scope>NUCLEOTIDE SEQUENCE [LARGE SCALE GENOMIC DNA]</scope>
    <source>
        <strain evidence="4">DT72</strain>
    </source>
</reference>
<accession>A0ABW4P2W8</accession>
<protein>
    <submittedName>
        <fullName evidence="3">DUF1707 domain-containing protein</fullName>
    </submittedName>
</protein>
<organism evidence="3 4">
    <name type="scientific">Rhodococcus gannanensis</name>
    <dbReference type="NCBI Taxonomy" id="1960308"/>
    <lineage>
        <taxon>Bacteria</taxon>
        <taxon>Bacillati</taxon>
        <taxon>Actinomycetota</taxon>
        <taxon>Actinomycetes</taxon>
        <taxon>Mycobacteriales</taxon>
        <taxon>Nocardiaceae</taxon>
        <taxon>Rhodococcus</taxon>
    </lineage>
</organism>
<evidence type="ECO:0000313" key="3">
    <source>
        <dbReference type="EMBL" id="MFD1812463.1"/>
    </source>
</evidence>
<comment type="caution">
    <text evidence="3">The sequence shown here is derived from an EMBL/GenBank/DDBJ whole genome shotgun (WGS) entry which is preliminary data.</text>
</comment>
<dbReference type="Proteomes" id="UP001597286">
    <property type="component" value="Unassembled WGS sequence"/>
</dbReference>
<name>A0ABW4P2W8_9NOCA</name>
<keyword evidence="1" id="KW-0472">Membrane</keyword>